<keyword evidence="3 4" id="KW-0862">Zinc</keyword>
<feature type="zinc finger region" description="C3H1-type" evidence="4">
    <location>
        <begin position="246"/>
        <end position="272"/>
    </location>
</feature>
<feature type="region of interest" description="Disordered" evidence="5">
    <location>
        <begin position="284"/>
        <end position="329"/>
    </location>
</feature>
<feature type="compositionally biased region" description="Polar residues" evidence="5">
    <location>
        <begin position="357"/>
        <end position="366"/>
    </location>
</feature>
<protein>
    <recommendedName>
        <fullName evidence="6">C3H1-type domain-containing protein</fullName>
    </recommendedName>
</protein>
<evidence type="ECO:0000256" key="1">
    <source>
        <dbReference type="ARBA" id="ARBA00022723"/>
    </source>
</evidence>
<organism evidence="7 8">
    <name type="scientific">Leptomonas pyrrhocoris</name>
    <name type="common">Firebug parasite</name>
    <dbReference type="NCBI Taxonomy" id="157538"/>
    <lineage>
        <taxon>Eukaryota</taxon>
        <taxon>Discoba</taxon>
        <taxon>Euglenozoa</taxon>
        <taxon>Kinetoplastea</taxon>
        <taxon>Metakinetoplastina</taxon>
        <taxon>Trypanosomatida</taxon>
        <taxon>Trypanosomatidae</taxon>
        <taxon>Leishmaniinae</taxon>
        <taxon>Leptomonas</taxon>
    </lineage>
</organism>
<feature type="zinc finger region" description="C3H1-type" evidence="4">
    <location>
        <begin position="106"/>
        <end position="128"/>
    </location>
</feature>
<gene>
    <name evidence="7" type="ORF">ABB37_00010</name>
</gene>
<dbReference type="PANTHER" id="PTHR37035">
    <property type="entry name" value="C3H1-TYPE DOMAIN-CONTAINING PROTEIN-RELATED"/>
    <property type="match status" value="1"/>
</dbReference>
<evidence type="ECO:0000256" key="4">
    <source>
        <dbReference type="PROSITE-ProRule" id="PRU00723"/>
    </source>
</evidence>
<evidence type="ECO:0000313" key="8">
    <source>
        <dbReference type="Proteomes" id="UP000037923"/>
    </source>
</evidence>
<name>A0A0M9G9I3_LEPPY</name>
<feature type="region of interest" description="Disordered" evidence="5">
    <location>
        <begin position="47"/>
        <end position="68"/>
    </location>
</feature>
<proteinExistence type="predicted"/>
<comment type="caution">
    <text evidence="7">The sequence shown here is derived from an EMBL/GenBank/DDBJ whole genome shotgun (WGS) entry which is preliminary data.</text>
</comment>
<accession>A0A0M9G9I3</accession>
<dbReference type="GeneID" id="26900308"/>
<dbReference type="SMART" id="SM00356">
    <property type="entry name" value="ZnF_C3H1"/>
    <property type="match status" value="2"/>
</dbReference>
<feature type="compositionally biased region" description="Low complexity" evidence="5">
    <location>
        <begin position="320"/>
        <end position="329"/>
    </location>
</feature>
<dbReference type="VEuPathDB" id="TriTrypDB:LpyrH10_01_0100"/>
<evidence type="ECO:0000256" key="3">
    <source>
        <dbReference type="ARBA" id="ARBA00022833"/>
    </source>
</evidence>
<dbReference type="SUPFAM" id="SSF90229">
    <property type="entry name" value="CCCH zinc finger"/>
    <property type="match status" value="1"/>
</dbReference>
<keyword evidence="8" id="KW-1185">Reference proteome</keyword>
<keyword evidence="1 4" id="KW-0479">Metal-binding</keyword>
<dbReference type="RefSeq" id="XP_015664039.1">
    <property type="nucleotide sequence ID" value="XM_015796031.1"/>
</dbReference>
<evidence type="ECO:0000259" key="6">
    <source>
        <dbReference type="PROSITE" id="PS50103"/>
    </source>
</evidence>
<feature type="compositionally biased region" description="Low complexity" evidence="5">
    <location>
        <begin position="191"/>
        <end position="204"/>
    </location>
</feature>
<dbReference type="Proteomes" id="UP000037923">
    <property type="component" value="Unassembled WGS sequence"/>
</dbReference>
<sequence>MSYVKTGTHSSLPSIRVGSAANSLHMSSYGNPNSACSLGSTTLLRPRQSNRAPQSTAGAAQPKQGRRPTGVSFISAIDTASTKLSIPITAVEPTLAFEDDGLVPGLCRLYLDGRCRQGDRCFQVHADPTVIAQLRSEAYTSPSCCPVHGAKCKLGGFPLGLAVIIDPPREREAANCSDAKGERESASTVDSSSNGETSNSASGAEAKDAKEKDMEHKAVIMLHNVCPTRYLWARYEETGSMLIHVPKSKICREHRKGLCRFGDECSFLHVCREIPLAGSNEEFFSPEHSRSHSRTLSRLPQGSMPDFGSHPPSFAAANGSLHQSVHSHSASHSMANTSALYPNSILVPQNGSFLEGSFSCNQSGPDNHTRDSQPLLRPLGGVQSSHTNPAVHGHGSFSTASSMHARGSFSHNPYAEASSFHN</sequence>
<dbReference type="AlphaFoldDB" id="A0A0M9G9I3"/>
<dbReference type="EMBL" id="LGTL01000001">
    <property type="protein sequence ID" value="KPA85600.1"/>
    <property type="molecule type" value="Genomic_DNA"/>
</dbReference>
<feature type="domain" description="C3H1-type" evidence="6">
    <location>
        <begin position="106"/>
        <end position="128"/>
    </location>
</feature>
<dbReference type="InterPro" id="IPR053125">
    <property type="entry name" value="RNA-bd_mRNA_stabilization_reg"/>
</dbReference>
<feature type="region of interest" description="Disordered" evidence="5">
    <location>
        <begin position="173"/>
        <end position="211"/>
    </location>
</feature>
<evidence type="ECO:0000313" key="7">
    <source>
        <dbReference type="EMBL" id="KPA85600.1"/>
    </source>
</evidence>
<dbReference type="InterPro" id="IPR036855">
    <property type="entry name" value="Znf_CCCH_sf"/>
</dbReference>
<dbReference type="OrthoDB" id="336321at2759"/>
<reference evidence="7 8" key="1">
    <citation type="submission" date="2015-07" db="EMBL/GenBank/DDBJ databases">
        <title>High-quality genome of monoxenous trypanosomatid Leptomonas pyrrhocoris.</title>
        <authorList>
            <person name="Flegontov P."/>
            <person name="Butenko A."/>
            <person name="Firsov S."/>
            <person name="Vlcek C."/>
            <person name="Logacheva M.D."/>
            <person name="Field M."/>
            <person name="Filatov D."/>
            <person name="Flegontova O."/>
            <person name="Gerasimov E."/>
            <person name="Jackson A.P."/>
            <person name="Kelly S."/>
            <person name="Opperdoes F."/>
            <person name="O'Reilly A."/>
            <person name="Votypka J."/>
            <person name="Yurchenko V."/>
            <person name="Lukes J."/>
        </authorList>
    </citation>
    <scope>NUCLEOTIDE SEQUENCE [LARGE SCALE GENOMIC DNA]</scope>
    <source>
        <strain evidence="7">H10</strain>
    </source>
</reference>
<dbReference type="GO" id="GO:0008270">
    <property type="term" value="F:zinc ion binding"/>
    <property type="evidence" value="ECO:0007669"/>
    <property type="project" value="UniProtKB-KW"/>
</dbReference>
<feature type="domain" description="C3H1-type" evidence="6">
    <location>
        <begin position="246"/>
        <end position="272"/>
    </location>
</feature>
<evidence type="ECO:0000256" key="5">
    <source>
        <dbReference type="SAM" id="MobiDB-lite"/>
    </source>
</evidence>
<dbReference type="InterPro" id="IPR000571">
    <property type="entry name" value="Znf_CCCH"/>
</dbReference>
<feature type="region of interest" description="Disordered" evidence="5">
    <location>
        <begin position="357"/>
        <end position="404"/>
    </location>
</feature>
<dbReference type="OMA" id="CREHRKG"/>
<evidence type="ECO:0000256" key="2">
    <source>
        <dbReference type="ARBA" id="ARBA00022771"/>
    </source>
</evidence>
<dbReference type="PANTHER" id="PTHR37035:SF2">
    <property type="entry name" value="C3H1-TYPE DOMAIN-CONTAINING PROTEIN"/>
    <property type="match status" value="1"/>
</dbReference>
<dbReference type="Pfam" id="PF00642">
    <property type="entry name" value="zf-CCCH"/>
    <property type="match status" value="1"/>
</dbReference>
<feature type="compositionally biased region" description="Basic and acidic residues" evidence="5">
    <location>
        <begin position="173"/>
        <end position="185"/>
    </location>
</feature>
<dbReference type="PROSITE" id="PS50103">
    <property type="entry name" value="ZF_C3H1"/>
    <property type="match status" value="2"/>
</dbReference>
<keyword evidence="2 4" id="KW-0863">Zinc-finger</keyword>
<feature type="compositionally biased region" description="Polar residues" evidence="5">
    <location>
        <begin position="47"/>
        <end position="58"/>
    </location>
</feature>